<dbReference type="Pfam" id="PF03466">
    <property type="entry name" value="LysR_substrate"/>
    <property type="match status" value="1"/>
</dbReference>
<gene>
    <name evidence="3" type="ORF">L2X98_21670</name>
</gene>
<dbReference type="EMBL" id="CP091139">
    <property type="protein sequence ID" value="UUT36529.1"/>
    <property type="molecule type" value="Genomic_DNA"/>
</dbReference>
<evidence type="ECO:0000313" key="3">
    <source>
        <dbReference type="EMBL" id="UUT36529.1"/>
    </source>
</evidence>
<dbReference type="Gene3D" id="3.40.190.10">
    <property type="entry name" value="Periplasmic binding protein-like II"/>
    <property type="match status" value="1"/>
</dbReference>
<feature type="compositionally biased region" description="Low complexity" evidence="1">
    <location>
        <begin position="106"/>
        <end position="116"/>
    </location>
</feature>
<feature type="domain" description="LysR substrate-binding" evidence="2">
    <location>
        <begin position="2"/>
        <end position="61"/>
    </location>
</feature>
<evidence type="ECO:0000256" key="1">
    <source>
        <dbReference type="SAM" id="MobiDB-lite"/>
    </source>
</evidence>
<dbReference type="RefSeq" id="WP_259613188.1">
    <property type="nucleotide sequence ID" value="NZ_CP091139.2"/>
</dbReference>
<reference evidence="3" key="1">
    <citation type="submission" date="2022-01" db="EMBL/GenBank/DDBJ databases">
        <title>Microbacterium eymi and Microbacterium rhizovicinus sp. nov., isolated from the rhizospheric soil of Elymus tsukushiensis, a plant native to the Dokdo Islands, Republic of Korea.</title>
        <authorList>
            <person name="Hwang Y.J."/>
        </authorList>
    </citation>
    <scope>NUCLEOTIDE SEQUENCE</scope>
    <source>
        <strain evidence="3">KUDC0405</strain>
    </source>
</reference>
<feature type="compositionally biased region" description="Pro residues" evidence="1">
    <location>
        <begin position="125"/>
        <end position="134"/>
    </location>
</feature>
<organism evidence="3 4">
    <name type="scientific">Microbacterium elymi</name>
    <dbReference type="NCBI Taxonomy" id="2909587"/>
    <lineage>
        <taxon>Bacteria</taxon>
        <taxon>Bacillati</taxon>
        <taxon>Actinomycetota</taxon>
        <taxon>Actinomycetes</taxon>
        <taxon>Micrococcales</taxon>
        <taxon>Microbacteriaceae</taxon>
        <taxon>Microbacterium</taxon>
    </lineage>
</organism>
<dbReference type="Proteomes" id="UP001054811">
    <property type="component" value="Chromosome"/>
</dbReference>
<keyword evidence="4" id="KW-1185">Reference proteome</keyword>
<feature type="region of interest" description="Disordered" evidence="1">
    <location>
        <begin position="82"/>
        <end position="134"/>
    </location>
</feature>
<name>A0ABY5NMW1_9MICO</name>
<evidence type="ECO:0000259" key="2">
    <source>
        <dbReference type="Pfam" id="PF03466"/>
    </source>
</evidence>
<sequence length="134" mass="14793">MGPITIGCYPTLAPTVLPPLLHDFGEAHPRVQLHIFEATQDQMEGRIESGEVDVAFVYDTLVPGMPRREQLFALACARARRRIRPARGGRRGPARGRRGPRPDPPRCAAVQRPHAVAVRRARAGPPHPAPHQQL</sequence>
<feature type="compositionally biased region" description="Basic residues" evidence="1">
    <location>
        <begin position="82"/>
        <end position="99"/>
    </location>
</feature>
<accession>A0ABY5NMW1</accession>
<dbReference type="InterPro" id="IPR005119">
    <property type="entry name" value="LysR_subst-bd"/>
</dbReference>
<evidence type="ECO:0000313" key="4">
    <source>
        <dbReference type="Proteomes" id="UP001054811"/>
    </source>
</evidence>
<protein>
    <submittedName>
        <fullName evidence="3">LysR substrate-binding domain-containing protein</fullName>
    </submittedName>
</protein>
<proteinExistence type="predicted"/>
<dbReference type="SUPFAM" id="SSF53850">
    <property type="entry name" value="Periplasmic binding protein-like II"/>
    <property type="match status" value="1"/>
</dbReference>